<organism evidence="2 3">
    <name type="scientific">Hibiscus syriacus</name>
    <name type="common">Rose of Sharon</name>
    <dbReference type="NCBI Taxonomy" id="106335"/>
    <lineage>
        <taxon>Eukaryota</taxon>
        <taxon>Viridiplantae</taxon>
        <taxon>Streptophyta</taxon>
        <taxon>Embryophyta</taxon>
        <taxon>Tracheophyta</taxon>
        <taxon>Spermatophyta</taxon>
        <taxon>Magnoliopsida</taxon>
        <taxon>eudicotyledons</taxon>
        <taxon>Gunneridae</taxon>
        <taxon>Pentapetalae</taxon>
        <taxon>rosids</taxon>
        <taxon>malvids</taxon>
        <taxon>Malvales</taxon>
        <taxon>Malvaceae</taxon>
        <taxon>Malvoideae</taxon>
        <taxon>Hibiscus</taxon>
    </lineage>
</organism>
<accession>A0A6A3AT77</accession>
<evidence type="ECO:0000256" key="1">
    <source>
        <dbReference type="SAM" id="MobiDB-lite"/>
    </source>
</evidence>
<comment type="caution">
    <text evidence="2">The sequence shown here is derived from an EMBL/GenBank/DDBJ whole genome shotgun (WGS) entry which is preliminary data.</text>
</comment>
<dbReference type="AlphaFoldDB" id="A0A6A3AT77"/>
<feature type="compositionally biased region" description="Basic residues" evidence="1">
    <location>
        <begin position="418"/>
        <end position="429"/>
    </location>
</feature>
<name>A0A6A3AT77_HIBSY</name>
<dbReference type="EMBL" id="VEPZ02000957">
    <property type="protein sequence ID" value="KAE8707891.1"/>
    <property type="molecule type" value="Genomic_DNA"/>
</dbReference>
<dbReference type="GO" id="GO:0045893">
    <property type="term" value="P:positive regulation of DNA-templated transcription"/>
    <property type="evidence" value="ECO:0007669"/>
    <property type="project" value="TreeGrafter"/>
</dbReference>
<keyword evidence="3" id="KW-1185">Reference proteome</keyword>
<dbReference type="Proteomes" id="UP000436088">
    <property type="component" value="Unassembled WGS sequence"/>
</dbReference>
<feature type="compositionally biased region" description="Basic and acidic residues" evidence="1">
    <location>
        <begin position="430"/>
        <end position="439"/>
    </location>
</feature>
<dbReference type="PANTHER" id="PTHR31008:SF4">
    <property type="entry name" value="COP1-INTERACTING PROTEIN 7"/>
    <property type="match status" value="1"/>
</dbReference>
<evidence type="ECO:0000313" key="2">
    <source>
        <dbReference type="EMBL" id="KAE8707891.1"/>
    </source>
</evidence>
<reference evidence="2" key="1">
    <citation type="submission" date="2019-09" db="EMBL/GenBank/DDBJ databases">
        <title>Draft genome information of white flower Hibiscus syriacus.</title>
        <authorList>
            <person name="Kim Y.-M."/>
        </authorList>
    </citation>
    <scope>NUCLEOTIDE SEQUENCE [LARGE SCALE GENOMIC DNA]</scope>
    <source>
        <strain evidence="2">YM2019G1</strain>
    </source>
</reference>
<gene>
    <name evidence="2" type="ORF">F3Y22_tig00110371pilonHSYRG00010</name>
</gene>
<evidence type="ECO:0000313" key="3">
    <source>
        <dbReference type="Proteomes" id="UP000436088"/>
    </source>
</evidence>
<feature type="region of interest" description="Disordered" evidence="1">
    <location>
        <begin position="418"/>
        <end position="453"/>
    </location>
</feature>
<dbReference type="GO" id="GO:0009416">
    <property type="term" value="P:response to light stimulus"/>
    <property type="evidence" value="ECO:0007669"/>
    <property type="project" value="TreeGrafter"/>
</dbReference>
<proteinExistence type="predicted"/>
<feature type="region of interest" description="Disordered" evidence="1">
    <location>
        <begin position="362"/>
        <end position="406"/>
    </location>
</feature>
<feature type="compositionally biased region" description="Basic and acidic residues" evidence="1">
    <location>
        <begin position="382"/>
        <end position="391"/>
    </location>
</feature>
<protein>
    <submittedName>
        <fullName evidence="2">COP1-interacting protein 7, putative isoform 1</fullName>
    </submittedName>
</protein>
<dbReference type="PANTHER" id="PTHR31008">
    <property type="entry name" value="COP1-INTERACTING PROTEIN-RELATED"/>
    <property type="match status" value="1"/>
</dbReference>
<feature type="compositionally biased region" description="Polar residues" evidence="1">
    <location>
        <begin position="396"/>
        <end position="406"/>
    </location>
</feature>
<sequence>MDFNRRLDYALFQLTPTRTRCDMVIFAGKENKKLASGLLDSFISHLKAARDQISKGGYLITLRPVGSTPSWFTKGTLQRFVRFVSTPEVLERFVTVEREIEQIENSIQSMKHHMLLWRQRLMSCNSLTNHVCHDYMEPNQLFQEFPENIFFIKAIAHLRLTCRVRLQRVLETRKKVLSKEQAMAYARALVAGYEPDNIDDLISFADAFGASRLRESCINFMDLCKRKNEDRLWMAELAAMQASPRPDLSYLGTSGIVLAGEENDPNQNSMMNFSRVKQNGSIDASEAESVDMNPDERAQVQMQWPSHVPQFRHNFQGPGFQQLPPYQGYLFPCMHAPPPFYPGNMNWPPHVDDSSLARGWELDDRRSNKSSFRSKKKSSSGKADETSKQDELSEPGDSNSEGEPGQQQIEEAIGSLNKQHKSTWRHHKHHDESKHRDTVSYDDDERETRVATANNPWDAFQNLLLQEKDLDSSDPARLLREESTNEELLMLQGNGSRISSRNGISDFTTESTMTKNQKGRDWFMNKKLDKSANQDEIIGIKMFDGENASSLAAERFVAEVNKNDVFVDDSLMIQGPPMGEDQLNSQLRIGVGMVPEIETTRYENGKAENLQKSTSVTFEPDDLYMMLGRDSADIVTPDRIMIILQTLNR</sequence>